<dbReference type="AlphaFoldDB" id="A0A941J671"/>
<dbReference type="Proteomes" id="UP000680045">
    <property type="component" value="Unassembled WGS sequence"/>
</dbReference>
<evidence type="ECO:0000313" key="1">
    <source>
        <dbReference type="EMBL" id="MBR8644250.1"/>
    </source>
</evidence>
<name>A0A941J671_9BACI</name>
<organism evidence="1 2">
    <name type="scientific">Peribacillus frigoritolerans</name>
    <dbReference type="NCBI Taxonomy" id="450367"/>
    <lineage>
        <taxon>Bacteria</taxon>
        <taxon>Bacillati</taxon>
        <taxon>Bacillota</taxon>
        <taxon>Bacilli</taxon>
        <taxon>Bacillales</taxon>
        <taxon>Bacillaceae</taxon>
        <taxon>Peribacillus</taxon>
    </lineage>
</organism>
<comment type="caution">
    <text evidence="1">The sequence shown here is derived from an EMBL/GenBank/DDBJ whole genome shotgun (WGS) entry which is preliminary data.</text>
</comment>
<accession>A0A941J671</accession>
<gene>
    <name evidence="1" type="ORF">KEH51_05200</name>
</gene>
<dbReference type="EMBL" id="JAGTPW010000006">
    <property type="protein sequence ID" value="MBR8644250.1"/>
    <property type="molecule type" value="Genomic_DNA"/>
</dbReference>
<reference evidence="1" key="1">
    <citation type="submission" date="2021-04" db="EMBL/GenBank/DDBJ databases">
        <title>Whole genome sequencing of Enterococci isolates from hospitalized patients.</title>
        <authorList>
            <person name="Ogoti B.M."/>
            <person name="Onyambu F.G."/>
        </authorList>
    </citation>
    <scope>NUCLEOTIDE SEQUENCE</scope>
    <source>
        <strain evidence="1">242</strain>
    </source>
</reference>
<proteinExistence type="predicted"/>
<evidence type="ECO:0008006" key="3">
    <source>
        <dbReference type="Google" id="ProtNLM"/>
    </source>
</evidence>
<sequence length="126" mass="14162">MKKLKEAVTLNDWDNQYANTLSLIQIPSGEFVVTPGGNHRAMLAKELGLTSIEASVHRIFPISVFPSNVINKVKELHNEAAHILEALSKLRPEDKEAFDLLIRLDEIQLGEINQTFLNYLLLNNLG</sequence>
<protein>
    <recommendedName>
        <fullName evidence="3">ParB/Sulfiredoxin domain-containing protein</fullName>
    </recommendedName>
</protein>
<evidence type="ECO:0000313" key="2">
    <source>
        <dbReference type="Proteomes" id="UP000680045"/>
    </source>
</evidence>